<comment type="caution">
    <text evidence="2">The sequence shown here is derived from an EMBL/GenBank/DDBJ whole genome shotgun (WGS) entry which is preliminary data.</text>
</comment>
<sequence>MHGWEVYCVMISLSRRRVVPLGGLVAASHLALMVAMIIAPSCGPGDAHPPGEGGGGNHGNGCLDDTTMTSCPGRAVTVIAGSPVSVDGDLPCDPGKLIPYCSSDPGGAVLYDVTPAATGTLHAKLSDASGTLFAYGAAQCGVASKIVGCAKSDSSAELYFRVQEGLHYFVAVEGTGWKYGPDYELTLELNVAPDCGNGVLEDGEQCDLGKSDKEEDGCEDCKILPPPATDSSDGCPGNPVVIKPNNPAHIESYTTGFLDDVRSCGAPAGGPDRIFRITPTVAGTMNCKVSSDFDAVLAVYQRCPPSGVLDGLVRCSDKTTLSGSESVSIKVEAQADYYVVIDGYGPASFGAFTMDVTLE</sequence>
<dbReference type="AlphaFoldDB" id="A0A150TEU9"/>
<feature type="transmembrane region" description="Helical" evidence="1">
    <location>
        <begin position="21"/>
        <end position="39"/>
    </location>
</feature>
<proteinExistence type="predicted"/>
<evidence type="ECO:0000313" key="3">
    <source>
        <dbReference type="Proteomes" id="UP000075502"/>
    </source>
</evidence>
<dbReference type="Proteomes" id="UP000075502">
    <property type="component" value="Unassembled WGS sequence"/>
</dbReference>
<dbReference type="InterPro" id="IPR036436">
    <property type="entry name" value="Disintegrin_dom_sf"/>
</dbReference>
<keyword evidence="1" id="KW-1133">Transmembrane helix</keyword>
<keyword evidence="1" id="KW-0812">Transmembrane</keyword>
<reference evidence="2 3" key="1">
    <citation type="submission" date="2014-02" db="EMBL/GenBank/DDBJ databases">
        <title>The small core and large imbalanced accessory genome model reveals a collaborative survival strategy of Sorangium cellulosum strains in nature.</title>
        <authorList>
            <person name="Han K."/>
            <person name="Peng R."/>
            <person name="Blom J."/>
            <person name="Li Y.-Z."/>
        </authorList>
    </citation>
    <scope>NUCLEOTIDE SEQUENCE [LARGE SCALE GENOMIC DNA]</scope>
    <source>
        <strain evidence="2 3">So0007-03</strain>
    </source>
</reference>
<keyword evidence="1" id="KW-0472">Membrane</keyword>
<dbReference type="EMBL" id="JEME01002764">
    <property type="protein sequence ID" value="KYG03234.1"/>
    <property type="molecule type" value="Genomic_DNA"/>
</dbReference>
<evidence type="ECO:0000313" key="2">
    <source>
        <dbReference type="EMBL" id="KYG03234.1"/>
    </source>
</evidence>
<protein>
    <recommendedName>
        <fullName evidence="4">Peptidase C-terminal archaeal/bacterial domain-containing protein</fullName>
    </recommendedName>
</protein>
<evidence type="ECO:0008006" key="4">
    <source>
        <dbReference type="Google" id="ProtNLM"/>
    </source>
</evidence>
<gene>
    <name evidence="2" type="ORF">BE21_52735</name>
</gene>
<dbReference type="Gene3D" id="4.10.70.10">
    <property type="entry name" value="Disintegrin domain"/>
    <property type="match status" value="1"/>
</dbReference>
<evidence type="ECO:0000256" key="1">
    <source>
        <dbReference type="SAM" id="Phobius"/>
    </source>
</evidence>
<organism evidence="2 3">
    <name type="scientific">Sorangium cellulosum</name>
    <name type="common">Polyangium cellulosum</name>
    <dbReference type="NCBI Taxonomy" id="56"/>
    <lineage>
        <taxon>Bacteria</taxon>
        <taxon>Pseudomonadati</taxon>
        <taxon>Myxococcota</taxon>
        <taxon>Polyangia</taxon>
        <taxon>Polyangiales</taxon>
        <taxon>Polyangiaceae</taxon>
        <taxon>Sorangium</taxon>
    </lineage>
</organism>
<accession>A0A150TEU9</accession>
<name>A0A150TEU9_SORCE</name>